<organism evidence="2 3">
    <name type="scientific">Morella rubra</name>
    <name type="common">Chinese bayberry</name>
    <dbReference type="NCBI Taxonomy" id="262757"/>
    <lineage>
        <taxon>Eukaryota</taxon>
        <taxon>Viridiplantae</taxon>
        <taxon>Streptophyta</taxon>
        <taxon>Embryophyta</taxon>
        <taxon>Tracheophyta</taxon>
        <taxon>Spermatophyta</taxon>
        <taxon>Magnoliopsida</taxon>
        <taxon>eudicotyledons</taxon>
        <taxon>Gunneridae</taxon>
        <taxon>Pentapetalae</taxon>
        <taxon>rosids</taxon>
        <taxon>fabids</taxon>
        <taxon>Fagales</taxon>
        <taxon>Myricaceae</taxon>
        <taxon>Morella</taxon>
    </lineage>
</organism>
<dbReference type="EMBL" id="RXIC02000022">
    <property type="protein sequence ID" value="KAB1216651.1"/>
    <property type="molecule type" value="Genomic_DNA"/>
</dbReference>
<dbReference type="AlphaFoldDB" id="A0A6A1VUP1"/>
<name>A0A6A1VUP1_9ROSI</name>
<evidence type="ECO:0000313" key="3">
    <source>
        <dbReference type="Proteomes" id="UP000516437"/>
    </source>
</evidence>
<keyword evidence="3" id="KW-1185">Reference proteome</keyword>
<comment type="caution">
    <text evidence="2">The sequence shown here is derived from an EMBL/GenBank/DDBJ whole genome shotgun (WGS) entry which is preliminary data.</text>
</comment>
<feature type="transmembrane region" description="Helical" evidence="1">
    <location>
        <begin position="98"/>
        <end position="117"/>
    </location>
</feature>
<gene>
    <name evidence="2" type="ORF">CJ030_MR4G008618</name>
</gene>
<accession>A0A6A1VUP1</accession>
<evidence type="ECO:0000256" key="1">
    <source>
        <dbReference type="SAM" id="Phobius"/>
    </source>
</evidence>
<keyword evidence="1" id="KW-0472">Membrane</keyword>
<reference evidence="2 3" key="1">
    <citation type="journal article" date="2019" name="Plant Biotechnol. J.">
        <title>The red bayberry genome and genetic basis of sex determination.</title>
        <authorList>
            <person name="Jia H.M."/>
            <person name="Jia H.J."/>
            <person name="Cai Q.L."/>
            <person name="Wang Y."/>
            <person name="Zhao H.B."/>
            <person name="Yang W.F."/>
            <person name="Wang G.Y."/>
            <person name="Li Y.H."/>
            <person name="Zhan D.L."/>
            <person name="Shen Y.T."/>
            <person name="Niu Q.F."/>
            <person name="Chang L."/>
            <person name="Qiu J."/>
            <person name="Zhao L."/>
            <person name="Xie H.B."/>
            <person name="Fu W.Y."/>
            <person name="Jin J."/>
            <person name="Li X.W."/>
            <person name="Jiao Y."/>
            <person name="Zhou C.C."/>
            <person name="Tu T."/>
            <person name="Chai C.Y."/>
            <person name="Gao J.L."/>
            <person name="Fan L.J."/>
            <person name="van de Weg E."/>
            <person name="Wang J.Y."/>
            <person name="Gao Z.S."/>
        </authorList>
    </citation>
    <scope>NUCLEOTIDE SEQUENCE [LARGE SCALE GENOMIC DNA]</scope>
    <source>
        <tissue evidence="2">Leaves</tissue>
    </source>
</reference>
<dbReference type="Proteomes" id="UP000516437">
    <property type="component" value="Chromosome 4"/>
</dbReference>
<evidence type="ECO:0000313" key="2">
    <source>
        <dbReference type="EMBL" id="KAB1216651.1"/>
    </source>
</evidence>
<keyword evidence="1" id="KW-1133">Transmembrane helix</keyword>
<keyword evidence="1" id="KW-0812">Transmembrane</keyword>
<sequence length="213" mass="25323">MRGLTVPSRLDAYDYNFSKWWYFMLHILLEFDWSTWKIVTSTWHERPVRMDPQSQEDYMTREEQLAQQRVEIPSQSVIMEHEVFVTYFKEMKYQRFPLSYILVRFSSAYILVTFMGMQRRIRAYPAVEMENMPNAEDIFCTFMVERGGRWTLRNTELLPLSLSPRELQLEEESPHHDAGELAAWSDPCLTDLKEMVDAAILRRISCSSTWGPV</sequence>
<proteinExistence type="predicted"/>
<protein>
    <submittedName>
        <fullName evidence="2">Uncharacterized protein</fullName>
    </submittedName>
</protein>